<dbReference type="CDD" id="cd01992">
    <property type="entry name" value="TilS_N"/>
    <property type="match status" value="1"/>
</dbReference>
<name>W5SUM6_BORAN</name>
<dbReference type="InterPro" id="IPR011063">
    <property type="entry name" value="TilS/TtcA_N"/>
</dbReference>
<keyword evidence="4 6" id="KW-0067">ATP-binding</keyword>
<dbReference type="Pfam" id="PF01171">
    <property type="entry name" value="ATP_bind_3"/>
    <property type="match status" value="1"/>
</dbReference>
<evidence type="ECO:0000313" key="9">
    <source>
        <dbReference type="Proteomes" id="UP000019262"/>
    </source>
</evidence>
<evidence type="ECO:0000256" key="3">
    <source>
        <dbReference type="ARBA" id="ARBA00022741"/>
    </source>
</evidence>
<dbReference type="OrthoDB" id="9807403at2"/>
<feature type="domain" description="tRNA(Ile)-lysidine/2-thiocytidine synthase N-terminal" evidence="7">
    <location>
        <begin position="24"/>
        <end position="205"/>
    </location>
</feature>
<dbReference type="PATRIC" id="fig|1313293.3.peg.805"/>
<evidence type="ECO:0000256" key="2">
    <source>
        <dbReference type="ARBA" id="ARBA00022694"/>
    </source>
</evidence>
<dbReference type="GO" id="GO:0006400">
    <property type="term" value="P:tRNA modification"/>
    <property type="evidence" value="ECO:0007669"/>
    <property type="project" value="UniProtKB-UniRule"/>
</dbReference>
<gene>
    <name evidence="6" type="primary">tilS</name>
    <name evidence="8" type="ORF">BAN_0036700</name>
</gene>
<dbReference type="EMBL" id="CP005829">
    <property type="protein sequence ID" value="AHH08756.1"/>
    <property type="molecule type" value="Genomic_DNA"/>
</dbReference>
<reference evidence="8 9" key="1">
    <citation type="submission" date="2013-04" db="EMBL/GenBank/DDBJ databases">
        <title>Comparative Genomics of Relapsing Fever Spirochetes.</title>
        <authorList>
            <person name="Schwan T.G."/>
            <person name="Raffel S.J."/>
            <person name="Porcella S.F."/>
            <person name="Martens C.A."/>
            <person name="Bruno D.P."/>
            <person name="Rickefs S.M."/>
            <person name="Barbian K.B."/>
        </authorList>
    </citation>
    <scope>NUCLEOTIDE SEQUENCE [LARGE SCALE GENOMIC DNA]</scope>
    <source>
        <strain evidence="8 9">BA2</strain>
    </source>
</reference>
<keyword evidence="2 6" id="KW-0819">tRNA processing</keyword>
<keyword evidence="1 6" id="KW-0436">Ligase</keyword>
<keyword evidence="6" id="KW-0963">Cytoplasm</keyword>
<dbReference type="AlphaFoldDB" id="W5SUM6"/>
<protein>
    <recommendedName>
        <fullName evidence="6">tRNA(Ile)-lysidine synthase</fullName>
        <ecNumber evidence="6">6.3.4.19</ecNumber>
    </recommendedName>
    <alternativeName>
        <fullName evidence="6">tRNA(Ile)-2-lysyl-cytidine synthase</fullName>
    </alternativeName>
    <alternativeName>
        <fullName evidence="6">tRNA(Ile)-lysidine synthetase</fullName>
    </alternativeName>
</protein>
<dbReference type="HAMAP" id="MF_01161">
    <property type="entry name" value="tRNA_Ile_lys_synt"/>
    <property type="match status" value="1"/>
</dbReference>
<dbReference type="PANTHER" id="PTHR43033:SF1">
    <property type="entry name" value="TRNA(ILE)-LYSIDINE SYNTHASE-RELATED"/>
    <property type="match status" value="1"/>
</dbReference>
<evidence type="ECO:0000256" key="4">
    <source>
        <dbReference type="ARBA" id="ARBA00022840"/>
    </source>
</evidence>
<dbReference type="InterPro" id="IPR012795">
    <property type="entry name" value="tRNA_Ile_lys_synt_N"/>
</dbReference>
<dbReference type="HOGENOM" id="CLU_050646_0_0_12"/>
<keyword evidence="3 6" id="KW-0547">Nucleotide-binding</keyword>
<accession>W5SUM6</accession>
<evidence type="ECO:0000313" key="8">
    <source>
        <dbReference type="EMBL" id="AHH08756.1"/>
    </source>
</evidence>
<dbReference type="SUPFAM" id="SSF52402">
    <property type="entry name" value="Adenine nucleotide alpha hydrolases-like"/>
    <property type="match status" value="1"/>
</dbReference>
<comment type="function">
    <text evidence="6">Ligates lysine onto the cytidine present at position 34 of the AUA codon-specific tRNA(Ile) that contains the anticodon CAU, in an ATP-dependent manner. Cytidine is converted to lysidine, thus changing the amino acid specificity of the tRNA from methionine to isoleucine.</text>
</comment>
<dbReference type="EC" id="6.3.4.19" evidence="6"/>
<evidence type="ECO:0000256" key="1">
    <source>
        <dbReference type="ARBA" id="ARBA00022598"/>
    </source>
</evidence>
<dbReference type="GO" id="GO:0005737">
    <property type="term" value="C:cytoplasm"/>
    <property type="evidence" value="ECO:0007669"/>
    <property type="project" value="UniProtKB-SubCell"/>
</dbReference>
<dbReference type="GO" id="GO:0005524">
    <property type="term" value="F:ATP binding"/>
    <property type="evidence" value="ECO:0007669"/>
    <property type="project" value="UniProtKB-UniRule"/>
</dbReference>
<dbReference type="InterPro" id="IPR012094">
    <property type="entry name" value="tRNA_Ile_lys_synt"/>
</dbReference>
<comment type="subcellular location">
    <subcellularLocation>
        <location evidence="6">Cytoplasm</location>
    </subcellularLocation>
</comment>
<dbReference type="PANTHER" id="PTHR43033">
    <property type="entry name" value="TRNA(ILE)-LYSIDINE SYNTHASE-RELATED"/>
    <property type="match status" value="1"/>
</dbReference>
<sequence>MMFWNNIITKIDSFYKKNYLIKRKVIVAFSGGADSTTLLLGLREYLNNNIVAFYFAHYIRSEFEQNLEIEHIKKFCNFHDIAFQIKRCDVDIKEKSRQFNMSVEELARKYRYDALLKALEENRASYIALAHNENDQFETLVMRFFQGSFLDGFSGIPVVNSNIIRPLLEVSRKEIEEFLSLNNIVYFIDSTNHEDLYLRNRIRNNLMPVIGKIFKGYAKGLKRISNFSSELVDYFDRENFLPHVKGNYYYSFDAMTFFRLPRYLVFRSLFKILNLKGIVSGLSYGALGEIFRVNLADKKSQILLKTNEFFLEKRKDKVNLVFREAEEMREPFDFFLRVNEYHSLSLGKILLEYLECKDDSILTVRCCSYEFGHRFFKNKLQSKKFFSKFVRCNPLYLMLLVLNDKIIGIIDLNTLNLMWSNKSILTRISISLFGGFLKE</sequence>
<evidence type="ECO:0000259" key="7">
    <source>
        <dbReference type="Pfam" id="PF01171"/>
    </source>
</evidence>
<organism evidence="8 9">
    <name type="scientific">Borrelia anserina BA2</name>
    <dbReference type="NCBI Taxonomy" id="1313293"/>
    <lineage>
        <taxon>Bacteria</taxon>
        <taxon>Pseudomonadati</taxon>
        <taxon>Spirochaetota</taxon>
        <taxon>Spirochaetia</taxon>
        <taxon>Spirochaetales</taxon>
        <taxon>Borreliaceae</taxon>
        <taxon>Borrelia</taxon>
    </lineage>
</organism>
<comment type="similarity">
    <text evidence="6">Belongs to the tRNA(Ile)-lysidine synthase family.</text>
</comment>
<evidence type="ECO:0000256" key="6">
    <source>
        <dbReference type="HAMAP-Rule" id="MF_01161"/>
    </source>
</evidence>
<dbReference type="InterPro" id="IPR014729">
    <property type="entry name" value="Rossmann-like_a/b/a_fold"/>
</dbReference>
<dbReference type="Gene3D" id="3.40.50.620">
    <property type="entry name" value="HUPs"/>
    <property type="match status" value="1"/>
</dbReference>
<proteinExistence type="inferred from homology"/>
<dbReference type="GO" id="GO:0032267">
    <property type="term" value="F:tRNA(Ile)-lysidine synthase activity"/>
    <property type="evidence" value="ECO:0007669"/>
    <property type="project" value="UniProtKB-EC"/>
</dbReference>
<comment type="catalytic activity">
    <reaction evidence="5 6">
        <text>cytidine(34) in tRNA(Ile2) + L-lysine + ATP = lysidine(34) in tRNA(Ile2) + AMP + diphosphate + H(+)</text>
        <dbReference type="Rhea" id="RHEA:43744"/>
        <dbReference type="Rhea" id="RHEA-COMP:10625"/>
        <dbReference type="Rhea" id="RHEA-COMP:10670"/>
        <dbReference type="ChEBI" id="CHEBI:15378"/>
        <dbReference type="ChEBI" id="CHEBI:30616"/>
        <dbReference type="ChEBI" id="CHEBI:32551"/>
        <dbReference type="ChEBI" id="CHEBI:33019"/>
        <dbReference type="ChEBI" id="CHEBI:82748"/>
        <dbReference type="ChEBI" id="CHEBI:83665"/>
        <dbReference type="ChEBI" id="CHEBI:456215"/>
        <dbReference type="EC" id="6.3.4.19"/>
    </reaction>
</comment>
<feature type="binding site" evidence="6">
    <location>
        <begin position="30"/>
        <end position="35"/>
    </location>
    <ligand>
        <name>ATP</name>
        <dbReference type="ChEBI" id="CHEBI:30616"/>
    </ligand>
</feature>
<comment type="domain">
    <text evidence="6">The N-terminal region contains the highly conserved SGGXDS motif, predicted to be a P-loop motif involved in ATP binding.</text>
</comment>
<dbReference type="NCBIfam" id="TIGR02432">
    <property type="entry name" value="lysidine_TilS_N"/>
    <property type="match status" value="1"/>
</dbReference>
<dbReference type="eggNOG" id="COG0037">
    <property type="taxonomic scope" value="Bacteria"/>
</dbReference>
<dbReference type="Proteomes" id="UP000019262">
    <property type="component" value="Chromosome"/>
</dbReference>
<evidence type="ECO:0000256" key="5">
    <source>
        <dbReference type="ARBA" id="ARBA00048539"/>
    </source>
</evidence>